<dbReference type="PANTHER" id="PTHR43673">
    <property type="entry name" value="NAD(P)H NITROREDUCTASE YDGI-RELATED"/>
    <property type="match status" value="1"/>
</dbReference>
<dbReference type="RefSeq" id="WP_036788933.1">
    <property type="nucleotide sequence ID" value="NZ_JQZV01000003.1"/>
</dbReference>
<evidence type="ECO:0000256" key="2">
    <source>
        <dbReference type="ARBA" id="ARBA00023002"/>
    </source>
</evidence>
<dbReference type="InterPro" id="IPR023312">
    <property type="entry name" value="Put_nitroreductase_C_bac"/>
</dbReference>
<dbReference type="Pfam" id="PF00881">
    <property type="entry name" value="Nitroreductase"/>
    <property type="match status" value="1"/>
</dbReference>
<name>A0ABR4XMV9_9PORP</name>
<organism evidence="4 5">
    <name type="scientific">Porphyromonas canoris</name>
    <dbReference type="NCBI Taxonomy" id="36875"/>
    <lineage>
        <taxon>Bacteria</taxon>
        <taxon>Pseudomonadati</taxon>
        <taxon>Bacteroidota</taxon>
        <taxon>Bacteroidia</taxon>
        <taxon>Bacteroidales</taxon>
        <taxon>Porphyromonadaceae</taxon>
        <taxon>Porphyromonas</taxon>
    </lineage>
</organism>
<keyword evidence="5" id="KW-1185">Reference proteome</keyword>
<dbReference type="Proteomes" id="UP000030101">
    <property type="component" value="Unassembled WGS sequence"/>
</dbReference>
<dbReference type="Gene3D" id="2.20.180.10">
    <property type="entry name" value="putative fmn-dependent nitroreductase like domains"/>
    <property type="match status" value="1"/>
</dbReference>
<protein>
    <submittedName>
        <fullName evidence="4">Nitroreductase</fullName>
    </submittedName>
</protein>
<evidence type="ECO:0000313" key="5">
    <source>
        <dbReference type="Proteomes" id="UP000030101"/>
    </source>
</evidence>
<dbReference type="SUPFAM" id="SSF55469">
    <property type="entry name" value="FMN-dependent nitroreductase-like"/>
    <property type="match status" value="1"/>
</dbReference>
<evidence type="ECO:0000259" key="3">
    <source>
        <dbReference type="Pfam" id="PF00881"/>
    </source>
</evidence>
<comment type="caution">
    <text evidence="4">The sequence shown here is derived from an EMBL/GenBank/DDBJ whole genome shotgun (WGS) entry which is preliminary data.</text>
</comment>
<dbReference type="InterPro" id="IPR000415">
    <property type="entry name" value="Nitroreductase-like"/>
</dbReference>
<dbReference type="Gene3D" id="3.40.109.10">
    <property type="entry name" value="NADH Oxidase"/>
    <property type="match status" value="1"/>
</dbReference>
<dbReference type="EMBL" id="JQZV01000003">
    <property type="protein sequence ID" value="KGN93446.1"/>
    <property type="molecule type" value="Genomic_DNA"/>
</dbReference>
<gene>
    <name evidence="4" type="ORF">HQ43_02100</name>
</gene>
<comment type="similarity">
    <text evidence="1">Belongs to the nitroreductase family.</text>
</comment>
<dbReference type="InterPro" id="IPR029479">
    <property type="entry name" value="Nitroreductase"/>
</dbReference>
<reference evidence="4 5" key="1">
    <citation type="submission" date="2014-08" db="EMBL/GenBank/DDBJ databases">
        <title>Porphyromonas canoris strain:OH2762 Genome sequencing.</title>
        <authorList>
            <person name="Wallis C."/>
            <person name="Deusch O."/>
            <person name="O'Flynn C."/>
            <person name="Davis I."/>
            <person name="Jospin G."/>
            <person name="Darling A.E."/>
            <person name="Coil D.A."/>
            <person name="Alexiev A."/>
            <person name="Horsfall A."/>
            <person name="Kirkwood N."/>
            <person name="Harris S."/>
            <person name="Eisen J.A."/>
        </authorList>
    </citation>
    <scope>NUCLEOTIDE SEQUENCE [LARGE SCALE GENOMIC DNA]</scope>
    <source>
        <strain evidence="5">COT-108 OH2762</strain>
    </source>
</reference>
<evidence type="ECO:0000256" key="1">
    <source>
        <dbReference type="ARBA" id="ARBA00007118"/>
    </source>
</evidence>
<sequence>MEDLKELFRRNRSYRRFDESEKIDEAEISKWIESARFCASGRNLQPIKYVIVTDAELCNALTATVKWAGYLPEWDGPEAGERPTAYIAQLLDTTLTSTVRLDDGLQLSAITLSVVEAGYGCCIFQSYNAATITEMLGLPEELKLISVVAVGKPIEEVIIKDIEPGECIKYYRDEKRRHIVPKRKLSELIYKAPDKKY</sequence>
<accession>A0ABR4XMV9</accession>
<evidence type="ECO:0000313" key="4">
    <source>
        <dbReference type="EMBL" id="KGN93446.1"/>
    </source>
</evidence>
<dbReference type="PANTHER" id="PTHR43673:SF10">
    <property type="entry name" value="NADH DEHYDROGENASE_NAD(P)H NITROREDUCTASE XCC3605-RELATED"/>
    <property type="match status" value="1"/>
</dbReference>
<proteinExistence type="inferred from homology"/>
<feature type="domain" description="Nitroreductase" evidence="3">
    <location>
        <begin position="11"/>
        <end position="152"/>
    </location>
</feature>
<keyword evidence="2" id="KW-0560">Oxidoreductase</keyword>